<name>A0A3D9L1B5_MARFU</name>
<feature type="transmembrane region" description="Helical" evidence="6">
    <location>
        <begin position="151"/>
        <end position="171"/>
    </location>
</feature>
<keyword evidence="5 6" id="KW-0472">Membrane</keyword>
<feature type="transmembrane region" description="Helical" evidence="6">
    <location>
        <begin position="79"/>
        <end position="100"/>
    </location>
</feature>
<dbReference type="EMBL" id="QREG01000014">
    <property type="protein sequence ID" value="RED96620.1"/>
    <property type="molecule type" value="Genomic_DNA"/>
</dbReference>
<sequence>MGIVIRQSIIGTILGYAGVGIGFMNAVIFMPKFMTVGEIGLWRTLFSSAMFLLPLSLIGSQSAITRFLPSFSQRERKTLVTTLLFYVFITFCLLIIGGVMLRPTLHIVLEGSGEVFQNHFHYVIILLGLMTVYTFLESIYKANLDITSPNFVREVVYKTAHLLIILLYGFDLINFDWYLNCQLIIYTIMVSILIIKNCSRHYFTLGIPFKLNRRKSLQILKYCLFAILNSLGIALFMRIDNLMIAEYIGLQEVGIYTTAIYFTSVILIPIRYIEQISSPLISKAFSNNQIGEVSKYYKSSSINQLLITTFIFSLIVFNLNEIYAIMPNGTVYSSGALVVYIAGCTSIIDAGFGLNGAILQMSKFYRFSTLILFIFGAMNVWLNFQLIPHFGLEGPAIATLVTFLMFNVTRSALLFAKLRLTNFTIKSLWTILLAVLLITSAYFANPSFENPFIGILIKSSILLIIFSIYVFIVKPSEEIQSMIEKALKKIKP</sequence>
<dbReference type="InterPro" id="IPR050833">
    <property type="entry name" value="Poly_Biosynth_Transport"/>
</dbReference>
<evidence type="ECO:0000313" key="7">
    <source>
        <dbReference type="EMBL" id="RED96620.1"/>
    </source>
</evidence>
<feature type="transmembrane region" description="Helical" evidence="6">
    <location>
        <begin position="305"/>
        <end position="325"/>
    </location>
</feature>
<dbReference type="Proteomes" id="UP000256779">
    <property type="component" value="Unassembled WGS sequence"/>
</dbReference>
<feature type="transmembrane region" description="Helical" evidence="6">
    <location>
        <begin position="396"/>
        <end position="416"/>
    </location>
</feature>
<organism evidence="7 8">
    <name type="scientific">Marinoscillum furvescens DSM 4134</name>
    <dbReference type="NCBI Taxonomy" id="1122208"/>
    <lineage>
        <taxon>Bacteria</taxon>
        <taxon>Pseudomonadati</taxon>
        <taxon>Bacteroidota</taxon>
        <taxon>Cytophagia</taxon>
        <taxon>Cytophagales</taxon>
        <taxon>Reichenbachiellaceae</taxon>
        <taxon>Marinoscillum</taxon>
    </lineage>
</organism>
<feature type="transmembrane region" description="Helical" evidence="6">
    <location>
        <begin position="12"/>
        <end position="34"/>
    </location>
</feature>
<keyword evidence="4 6" id="KW-1133">Transmembrane helix</keyword>
<evidence type="ECO:0000256" key="1">
    <source>
        <dbReference type="ARBA" id="ARBA00004651"/>
    </source>
</evidence>
<evidence type="ECO:0000256" key="3">
    <source>
        <dbReference type="ARBA" id="ARBA00022692"/>
    </source>
</evidence>
<dbReference type="AlphaFoldDB" id="A0A3D9L1B5"/>
<comment type="caution">
    <text evidence="7">The sequence shown here is derived from an EMBL/GenBank/DDBJ whole genome shotgun (WGS) entry which is preliminary data.</text>
</comment>
<evidence type="ECO:0000256" key="6">
    <source>
        <dbReference type="SAM" id="Phobius"/>
    </source>
</evidence>
<evidence type="ECO:0000256" key="4">
    <source>
        <dbReference type="ARBA" id="ARBA00022989"/>
    </source>
</evidence>
<proteinExistence type="predicted"/>
<evidence type="ECO:0000256" key="2">
    <source>
        <dbReference type="ARBA" id="ARBA00022475"/>
    </source>
</evidence>
<feature type="transmembrane region" description="Helical" evidence="6">
    <location>
        <begin position="254"/>
        <end position="273"/>
    </location>
</feature>
<dbReference type="GO" id="GO:0005886">
    <property type="term" value="C:plasma membrane"/>
    <property type="evidence" value="ECO:0007669"/>
    <property type="project" value="UniProtKB-SubCell"/>
</dbReference>
<feature type="transmembrane region" description="Helical" evidence="6">
    <location>
        <begin position="451"/>
        <end position="472"/>
    </location>
</feature>
<feature type="transmembrane region" description="Helical" evidence="6">
    <location>
        <begin position="331"/>
        <end position="352"/>
    </location>
</feature>
<protein>
    <submittedName>
        <fullName evidence="7">O-antigen/teichoic acid export membrane protein</fullName>
    </submittedName>
</protein>
<feature type="transmembrane region" description="Helical" evidence="6">
    <location>
        <begin position="40"/>
        <end position="58"/>
    </location>
</feature>
<dbReference type="PANTHER" id="PTHR30250:SF11">
    <property type="entry name" value="O-ANTIGEN TRANSPORTER-RELATED"/>
    <property type="match status" value="1"/>
</dbReference>
<gene>
    <name evidence="7" type="ORF">C7460_11478</name>
</gene>
<evidence type="ECO:0000313" key="8">
    <source>
        <dbReference type="Proteomes" id="UP000256779"/>
    </source>
</evidence>
<feature type="transmembrane region" description="Helical" evidence="6">
    <location>
        <begin position="120"/>
        <end position="139"/>
    </location>
</feature>
<keyword evidence="8" id="KW-1185">Reference proteome</keyword>
<reference evidence="7 8" key="1">
    <citation type="submission" date="2018-07" db="EMBL/GenBank/DDBJ databases">
        <title>Genomic Encyclopedia of Type Strains, Phase IV (KMG-IV): sequencing the most valuable type-strain genomes for metagenomic binning, comparative biology and taxonomic classification.</title>
        <authorList>
            <person name="Goeker M."/>
        </authorList>
    </citation>
    <scope>NUCLEOTIDE SEQUENCE [LARGE SCALE GENOMIC DNA]</scope>
    <source>
        <strain evidence="7 8">DSM 4134</strain>
    </source>
</reference>
<feature type="transmembrane region" description="Helical" evidence="6">
    <location>
        <begin position="177"/>
        <end position="198"/>
    </location>
</feature>
<feature type="transmembrane region" description="Helical" evidence="6">
    <location>
        <begin position="364"/>
        <end position="384"/>
    </location>
</feature>
<feature type="transmembrane region" description="Helical" evidence="6">
    <location>
        <begin position="428"/>
        <end position="445"/>
    </location>
</feature>
<accession>A0A3D9L1B5</accession>
<keyword evidence="3 6" id="KW-0812">Transmembrane</keyword>
<dbReference type="OrthoDB" id="88014at2"/>
<evidence type="ECO:0000256" key="5">
    <source>
        <dbReference type="ARBA" id="ARBA00023136"/>
    </source>
</evidence>
<dbReference type="PANTHER" id="PTHR30250">
    <property type="entry name" value="PST FAMILY PREDICTED COLANIC ACID TRANSPORTER"/>
    <property type="match status" value="1"/>
</dbReference>
<feature type="transmembrane region" description="Helical" evidence="6">
    <location>
        <begin position="219"/>
        <end position="239"/>
    </location>
</feature>
<keyword evidence="2" id="KW-1003">Cell membrane</keyword>
<comment type="subcellular location">
    <subcellularLocation>
        <location evidence="1">Cell membrane</location>
        <topology evidence="1">Multi-pass membrane protein</topology>
    </subcellularLocation>
</comment>